<sequence length="402" mass="44330">MNVNSLRDEVRFLFSGQGMPYEKVCLMVAAVVCIVLGLMLSSNFSHDARVVVIDLDNSAYSHELTSRIDASEYMKVTAVLNTPVDPSTLFYRDQAVAVIYFPRGLEKDRYTGAENHVGVFYDNTNTAQTSDIKIALNELIGLDNAAEQGDTGSTNDSISGTIGLADRNLFNPSGSNYNVEVQGFLFFFGSMFFTFATIGMVPRLRLSHQLDKILLEGTPWDILVRLVPYGACLAVSFVFGMAILRLLGDMTFSGSLLTFLFVQVFYVLTVGTMSVLFGWTAANPGIASSRMILFIPGGFIFGGPTGPISFYPDWVVAASHLFPLTWEFHFVRDIIARGAGFADISKEFGAFLLYMAVVLILFCAKFFSARRALLKRQAQDELHRQKMQQLSLEESAAAGQAE</sequence>
<gene>
    <name evidence="8" type="ORF">MITSMUL_03900</name>
</gene>
<evidence type="ECO:0000313" key="8">
    <source>
        <dbReference type="EMBL" id="EEX69288.1"/>
    </source>
</evidence>
<dbReference type="Proteomes" id="UP000003671">
    <property type="component" value="Unassembled WGS sequence"/>
</dbReference>
<keyword evidence="2" id="KW-1003">Cell membrane</keyword>
<dbReference type="GO" id="GO:0005886">
    <property type="term" value="C:plasma membrane"/>
    <property type="evidence" value="ECO:0007669"/>
    <property type="project" value="UniProtKB-SubCell"/>
</dbReference>
<feature type="transmembrane region" description="Helical" evidence="6">
    <location>
        <begin position="181"/>
        <end position="201"/>
    </location>
</feature>
<evidence type="ECO:0000256" key="1">
    <source>
        <dbReference type="ARBA" id="ARBA00004651"/>
    </source>
</evidence>
<evidence type="ECO:0000256" key="6">
    <source>
        <dbReference type="SAM" id="Phobius"/>
    </source>
</evidence>
<feature type="domain" description="ABC-2 type transporter transmembrane" evidence="7">
    <location>
        <begin position="26"/>
        <end position="362"/>
    </location>
</feature>
<reference evidence="8" key="1">
    <citation type="submission" date="2009-09" db="EMBL/GenBank/DDBJ databases">
        <authorList>
            <person name="Weinstock G."/>
            <person name="Sodergren E."/>
            <person name="Clifton S."/>
            <person name="Fulton L."/>
            <person name="Fulton B."/>
            <person name="Courtney L."/>
            <person name="Fronick C."/>
            <person name="Harrison M."/>
            <person name="Strong C."/>
            <person name="Farmer C."/>
            <person name="Delahaunty K."/>
            <person name="Markovic C."/>
            <person name="Hall O."/>
            <person name="Minx P."/>
            <person name="Tomlinson C."/>
            <person name="Mitreva M."/>
            <person name="Nelson J."/>
            <person name="Hou S."/>
            <person name="Wollam A."/>
            <person name="Pepin K.H."/>
            <person name="Johnson M."/>
            <person name="Bhonagiri V."/>
            <person name="Nash W.E."/>
            <person name="Warren W."/>
            <person name="Chinwalla A."/>
            <person name="Mardis E.R."/>
            <person name="Wilson R.K."/>
        </authorList>
    </citation>
    <scope>NUCLEOTIDE SEQUENCE [LARGE SCALE GENOMIC DNA]</scope>
    <source>
        <strain evidence="8">DSM 20544</strain>
    </source>
</reference>
<keyword evidence="5 6" id="KW-0472">Membrane</keyword>
<feature type="transmembrane region" description="Helical" evidence="6">
    <location>
        <begin position="348"/>
        <end position="367"/>
    </location>
</feature>
<dbReference type="InterPro" id="IPR051449">
    <property type="entry name" value="ABC-2_transporter_component"/>
</dbReference>
<evidence type="ECO:0000256" key="4">
    <source>
        <dbReference type="ARBA" id="ARBA00022989"/>
    </source>
</evidence>
<protein>
    <recommendedName>
        <fullName evidence="7">ABC-2 type transporter transmembrane domain-containing protein</fullName>
    </recommendedName>
</protein>
<dbReference type="InterPro" id="IPR013525">
    <property type="entry name" value="ABC2_TM"/>
</dbReference>
<dbReference type="EMBL" id="ABWK02000010">
    <property type="protein sequence ID" value="EEX69288.1"/>
    <property type="molecule type" value="Genomic_DNA"/>
</dbReference>
<name>C9KLD9_9FIRM</name>
<dbReference type="Pfam" id="PF12698">
    <property type="entry name" value="ABC2_membrane_3"/>
    <property type="match status" value="1"/>
</dbReference>
<dbReference type="PANTHER" id="PTHR30294:SF29">
    <property type="entry name" value="MULTIDRUG ABC TRANSPORTER PERMEASE YBHS-RELATED"/>
    <property type="match status" value="1"/>
</dbReference>
<feature type="transmembrane region" description="Helical" evidence="6">
    <location>
        <begin position="222"/>
        <end position="244"/>
    </location>
</feature>
<feature type="transmembrane region" description="Helical" evidence="6">
    <location>
        <begin position="291"/>
        <end position="311"/>
    </location>
</feature>
<dbReference type="STRING" id="500635.MITSMUL_03900"/>
<comment type="subcellular location">
    <subcellularLocation>
        <location evidence="1">Cell membrane</location>
        <topology evidence="1">Multi-pass membrane protein</topology>
    </subcellularLocation>
</comment>
<keyword evidence="3 6" id="KW-0812">Transmembrane</keyword>
<keyword evidence="4 6" id="KW-1133">Transmembrane helix</keyword>
<evidence type="ECO:0000256" key="5">
    <source>
        <dbReference type="ARBA" id="ARBA00023136"/>
    </source>
</evidence>
<accession>C9KLD9</accession>
<feature type="transmembrane region" description="Helical" evidence="6">
    <location>
        <begin position="21"/>
        <end position="40"/>
    </location>
</feature>
<evidence type="ECO:0000259" key="7">
    <source>
        <dbReference type="Pfam" id="PF12698"/>
    </source>
</evidence>
<dbReference type="Gene3D" id="3.40.1710.10">
    <property type="entry name" value="abc type-2 transporter like domain"/>
    <property type="match status" value="1"/>
</dbReference>
<dbReference type="eggNOG" id="COG0842">
    <property type="taxonomic scope" value="Bacteria"/>
</dbReference>
<evidence type="ECO:0000256" key="3">
    <source>
        <dbReference type="ARBA" id="ARBA00022692"/>
    </source>
</evidence>
<organism evidence="8 9">
    <name type="scientific">Mitsuokella multacida DSM 20544</name>
    <dbReference type="NCBI Taxonomy" id="500635"/>
    <lineage>
        <taxon>Bacteria</taxon>
        <taxon>Bacillati</taxon>
        <taxon>Bacillota</taxon>
        <taxon>Negativicutes</taxon>
        <taxon>Selenomonadales</taxon>
        <taxon>Selenomonadaceae</taxon>
        <taxon>Mitsuokella</taxon>
    </lineage>
</organism>
<keyword evidence="9" id="KW-1185">Reference proteome</keyword>
<dbReference type="RefSeq" id="WP_005840225.1">
    <property type="nucleotide sequence ID" value="NZ_GG697141.2"/>
</dbReference>
<proteinExistence type="predicted"/>
<comment type="caution">
    <text evidence="8">The sequence shown here is derived from an EMBL/GenBank/DDBJ whole genome shotgun (WGS) entry which is preliminary data.</text>
</comment>
<dbReference type="HOGENOM" id="CLU_057681_0_0_9"/>
<dbReference type="PATRIC" id="fig|500635.8.peg.310"/>
<evidence type="ECO:0000313" key="9">
    <source>
        <dbReference type="Proteomes" id="UP000003671"/>
    </source>
</evidence>
<dbReference type="GeneID" id="93481016"/>
<dbReference type="PANTHER" id="PTHR30294">
    <property type="entry name" value="MEMBRANE COMPONENT OF ABC TRANSPORTER YHHJ-RELATED"/>
    <property type="match status" value="1"/>
</dbReference>
<dbReference type="GO" id="GO:0140359">
    <property type="term" value="F:ABC-type transporter activity"/>
    <property type="evidence" value="ECO:0007669"/>
    <property type="project" value="InterPro"/>
</dbReference>
<evidence type="ECO:0000256" key="2">
    <source>
        <dbReference type="ARBA" id="ARBA00022475"/>
    </source>
</evidence>
<feature type="transmembrane region" description="Helical" evidence="6">
    <location>
        <begin position="256"/>
        <end position="279"/>
    </location>
</feature>
<dbReference type="AlphaFoldDB" id="C9KLD9"/>